<evidence type="ECO:0000313" key="3">
    <source>
        <dbReference type="EMBL" id="GAA0171295.1"/>
    </source>
</evidence>
<sequence>MGLRKGFNKFITQIFVVKENEIQIGCPTDVKHVAHIGFDAAPGTSPSWMGKFETGPNFALSSIGASGSSLQPLSSKDLESKGQQSKTSEVVGKEASSTEVIPPRPKKLRRKKKKSETTSSTRHDDGVKTRSSTRRSKLIEGNVNPNIKVS</sequence>
<comment type="caution">
    <text evidence="3">The sequence shown here is derived from an EMBL/GenBank/DDBJ whole genome shotgun (WGS) entry which is preliminary data.</text>
</comment>
<feature type="region of interest" description="Disordered" evidence="1">
    <location>
        <begin position="61"/>
        <end position="150"/>
    </location>
</feature>
<dbReference type="PANTHER" id="PTHR46325:SF20">
    <property type="entry name" value="CRIB DOMAIN-CONTAINING PROTEIN RIC10"/>
    <property type="match status" value="1"/>
</dbReference>
<evidence type="ECO:0000259" key="2">
    <source>
        <dbReference type="PROSITE" id="PS50108"/>
    </source>
</evidence>
<dbReference type="AlphaFoldDB" id="A0AAV3R4M2"/>
<dbReference type="InterPro" id="IPR000095">
    <property type="entry name" value="CRIB_dom"/>
</dbReference>
<dbReference type="Proteomes" id="UP001454036">
    <property type="component" value="Unassembled WGS sequence"/>
</dbReference>
<gene>
    <name evidence="3" type="ORF">LIER_25362</name>
</gene>
<keyword evidence="4" id="KW-1185">Reference proteome</keyword>
<organism evidence="3 4">
    <name type="scientific">Lithospermum erythrorhizon</name>
    <name type="common">Purple gromwell</name>
    <name type="synonym">Lithospermum officinale var. erythrorhizon</name>
    <dbReference type="NCBI Taxonomy" id="34254"/>
    <lineage>
        <taxon>Eukaryota</taxon>
        <taxon>Viridiplantae</taxon>
        <taxon>Streptophyta</taxon>
        <taxon>Embryophyta</taxon>
        <taxon>Tracheophyta</taxon>
        <taxon>Spermatophyta</taxon>
        <taxon>Magnoliopsida</taxon>
        <taxon>eudicotyledons</taxon>
        <taxon>Gunneridae</taxon>
        <taxon>Pentapetalae</taxon>
        <taxon>asterids</taxon>
        <taxon>lamiids</taxon>
        <taxon>Boraginales</taxon>
        <taxon>Boraginaceae</taxon>
        <taxon>Boraginoideae</taxon>
        <taxon>Lithospermeae</taxon>
        <taxon>Lithospermum</taxon>
    </lineage>
</organism>
<feature type="compositionally biased region" description="Basic residues" evidence="1">
    <location>
        <begin position="104"/>
        <end position="114"/>
    </location>
</feature>
<feature type="domain" description="CRIB" evidence="2">
    <location>
        <begin position="24"/>
        <end position="37"/>
    </location>
</feature>
<dbReference type="EMBL" id="BAABME010007613">
    <property type="protein sequence ID" value="GAA0171295.1"/>
    <property type="molecule type" value="Genomic_DNA"/>
</dbReference>
<dbReference type="CDD" id="cd00132">
    <property type="entry name" value="CRIB"/>
    <property type="match status" value="1"/>
</dbReference>
<dbReference type="PANTHER" id="PTHR46325">
    <property type="entry name" value="CRIB DOMAIN-CONTAINING PROTEIN RIC8"/>
    <property type="match status" value="1"/>
</dbReference>
<name>A0AAV3R4M2_LITER</name>
<proteinExistence type="predicted"/>
<dbReference type="InterPro" id="IPR036936">
    <property type="entry name" value="CRIB_dom_sf"/>
</dbReference>
<feature type="compositionally biased region" description="Low complexity" evidence="1">
    <location>
        <begin position="61"/>
        <end position="70"/>
    </location>
</feature>
<dbReference type="Pfam" id="PF00786">
    <property type="entry name" value="PBD"/>
    <property type="match status" value="1"/>
</dbReference>
<protein>
    <recommendedName>
        <fullName evidence="2">CRIB domain-containing protein</fullName>
    </recommendedName>
</protein>
<reference evidence="3 4" key="1">
    <citation type="submission" date="2024-01" db="EMBL/GenBank/DDBJ databases">
        <title>The complete chloroplast genome sequence of Lithospermum erythrorhizon: insights into the phylogenetic relationship among Boraginaceae species and the maternal lineages of purple gromwells.</title>
        <authorList>
            <person name="Okada T."/>
            <person name="Watanabe K."/>
        </authorList>
    </citation>
    <scope>NUCLEOTIDE SEQUENCE [LARGE SCALE GENOMIC DNA]</scope>
</reference>
<dbReference type="PROSITE" id="PS50108">
    <property type="entry name" value="CRIB"/>
    <property type="match status" value="1"/>
</dbReference>
<accession>A0AAV3R4M2</accession>
<dbReference type="Gene3D" id="3.90.810.10">
    <property type="entry name" value="CRIB domain"/>
    <property type="match status" value="1"/>
</dbReference>
<evidence type="ECO:0000313" key="4">
    <source>
        <dbReference type="Proteomes" id="UP001454036"/>
    </source>
</evidence>
<evidence type="ECO:0000256" key="1">
    <source>
        <dbReference type="SAM" id="MobiDB-lite"/>
    </source>
</evidence>